<reference evidence="10 11" key="1">
    <citation type="submission" date="2016-11" db="EMBL/GenBank/DDBJ databases">
        <authorList>
            <person name="Jaros S."/>
            <person name="Januszkiewicz K."/>
            <person name="Wedrychowicz H."/>
        </authorList>
    </citation>
    <scope>NUCLEOTIDE SEQUENCE [LARGE SCALE GENOMIC DNA]</scope>
    <source>
        <strain evidence="10 11">CGMCC 1.10190</strain>
    </source>
</reference>
<dbReference type="Gene3D" id="2.30.330.10">
    <property type="entry name" value="SpoA-like"/>
    <property type="match status" value="1"/>
</dbReference>
<keyword evidence="10" id="KW-0966">Cell projection</keyword>
<evidence type="ECO:0000256" key="2">
    <source>
        <dbReference type="ARBA" id="ARBA00009226"/>
    </source>
</evidence>
<dbReference type="GO" id="GO:0003774">
    <property type="term" value="F:cytoskeletal motor activity"/>
    <property type="evidence" value="ECO:0007669"/>
    <property type="project" value="InterPro"/>
</dbReference>
<feature type="compositionally biased region" description="Basic and acidic residues" evidence="8">
    <location>
        <begin position="1"/>
        <end position="14"/>
    </location>
</feature>
<keyword evidence="7" id="KW-0472">Membrane</keyword>
<evidence type="ECO:0000256" key="1">
    <source>
        <dbReference type="ARBA" id="ARBA00004413"/>
    </source>
</evidence>
<dbReference type="STRING" id="658167.SAMN04488135_11269"/>
<evidence type="ECO:0000256" key="4">
    <source>
        <dbReference type="ARBA" id="ARBA00022475"/>
    </source>
</evidence>
<dbReference type="PRINTS" id="PR00956">
    <property type="entry name" value="FLGMOTORFLIN"/>
</dbReference>
<keyword evidence="6" id="KW-0283">Flagellar rotation</keyword>
<dbReference type="SUPFAM" id="SSF101801">
    <property type="entry name" value="Surface presentation of antigens (SPOA)"/>
    <property type="match status" value="1"/>
</dbReference>
<dbReference type="InterPro" id="IPR001543">
    <property type="entry name" value="FliN-like_C"/>
</dbReference>
<comment type="subcellular location">
    <subcellularLocation>
        <location evidence="1">Cell membrane</location>
        <topology evidence="1">Peripheral membrane protein</topology>
        <orientation evidence="1">Cytoplasmic side</orientation>
    </subcellularLocation>
</comment>
<keyword evidence="5" id="KW-0145">Chemotaxis</keyword>
<protein>
    <recommendedName>
        <fullName evidence="3">Flagellar motor switch protein FliN</fullName>
    </recommendedName>
</protein>
<comment type="similarity">
    <text evidence="2">Belongs to the FliN/MopA/SpaO family.</text>
</comment>
<accession>A0A1M5Z5A7</accession>
<evidence type="ECO:0000313" key="11">
    <source>
        <dbReference type="Proteomes" id="UP000184226"/>
    </source>
</evidence>
<evidence type="ECO:0000256" key="6">
    <source>
        <dbReference type="ARBA" id="ARBA00022779"/>
    </source>
</evidence>
<dbReference type="RefSeq" id="WP_073106335.1">
    <property type="nucleotide sequence ID" value="NZ_FQXE01000012.1"/>
</dbReference>
<evidence type="ECO:0000256" key="7">
    <source>
        <dbReference type="ARBA" id="ARBA00023136"/>
    </source>
</evidence>
<dbReference type="InterPro" id="IPR001172">
    <property type="entry name" value="FliN_T3SS_HrcQb"/>
</dbReference>
<evidence type="ECO:0000313" key="10">
    <source>
        <dbReference type="EMBL" id="SHI19063.1"/>
    </source>
</evidence>
<dbReference type="GO" id="GO:0005886">
    <property type="term" value="C:plasma membrane"/>
    <property type="evidence" value="ECO:0007669"/>
    <property type="project" value="UniProtKB-SubCell"/>
</dbReference>
<keyword evidence="10" id="KW-0969">Cilium</keyword>
<dbReference type="InterPro" id="IPR012826">
    <property type="entry name" value="FliN"/>
</dbReference>
<evidence type="ECO:0000259" key="9">
    <source>
        <dbReference type="Pfam" id="PF01052"/>
    </source>
</evidence>
<dbReference type="OrthoDB" id="9773459at2"/>
<keyword evidence="10" id="KW-0282">Flagellum</keyword>
<dbReference type="InterPro" id="IPR036429">
    <property type="entry name" value="SpoA-like_sf"/>
</dbReference>
<sequence>MTDPNKDPAQDKAASDSGDIDWAAALSEQAAHTASSSTQADGLAQEVDDWASALAEQTATQNAAPAAAPGAQPAAPLAASPAAHVFQPLINADIEGSSDIDMIMDIPVQLTVELGRTRLTIKNILQLGQGSVVELDGLAGEPMDIFVNGYLIAQGEVVVVDEKYGIRVTDIVTPSDRISRLNSRR</sequence>
<dbReference type="NCBIfam" id="TIGR02480">
    <property type="entry name" value="fliN"/>
    <property type="match status" value="1"/>
</dbReference>
<organism evidence="10 11">
    <name type="scientific">Pollutimonas bauzanensis</name>
    <dbReference type="NCBI Taxonomy" id="658167"/>
    <lineage>
        <taxon>Bacteria</taxon>
        <taxon>Pseudomonadati</taxon>
        <taxon>Pseudomonadota</taxon>
        <taxon>Betaproteobacteria</taxon>
        <taxon>Burkholderiales</taxon>
        <taxon>Alcaligenaceae</taxon>
        <taxon>Pollutimonas</taxon>
    </lineage>
</organism>
<dbReference type="EMBL" id="FQXE01000012">
    <property type="protein sequence ID" value="SHI19063.1"/>
    <property type="molecule type" value="Genomic_DNA"/>
</dbReference>
<evidence type="ECO:0000256" key="3">
    <source>
        <dbReference type="ARBA" id="ARBA00021897"/>
    </source>
</evidence>
<dbReference type="PANTHER" id="PTHR43484:SF1">
    <property type="entry name" value="FLAGELLAR MOTOR SWITCH PROTEIN FLIN"/>
    <property type="match status" value="1"/>
</dbReference>
<evidence type="ECO:0000256" key="8">
    <source>
        <dbReference type="SAM" id="MobiDB-lite"/>
    </source>
</evidence>
<dbReference type="PANTHER" id="PTHR43484">
    <property type="match status" value="1"/>
</dbReference>
<dbReference type="GO" id="GO:0009425">
    <property type="term" value="C:bacterial-type flagellum basal body"/>
    <property type="evidence" value="ECO:0007669"/>
    <property type="project" value="InterPro"/>
</dbReference>
<evidence type="ECO:0000256" key="5">
    <source>
        <dbReference type="ARBA" id="ARBA00022500"/>
    </source>
</evidence>
<dbReference type="GO" id="GO:0071973">
    <property type="term" value="P:bacterial-type flagellum-dependent cell motility"/>
    <property type="evidence" value="ECO:0007669"/>
    <property type="project" value="InterPro"/>
</dbReference>
<dbReference type="InterPro" id="IPR051469">
    <property type="entry name" value="FliN/MopA/SpaO"/>
</dbReference>
<dbReference type="Pfam" id="PF01052">
    <property type="entry name" value="FliMN_C"/>
    <property type="match status" value="1"/>
</dbReference>
<feature type="domain" description="Flagellar motor switch protein FliN-like C-terminal" evidence="9">
    <location>
        <begin position="102"/>
        <end position="172"/>
    </location>
</feature>
<keyword evidence="11" id="KW-1185">Reference proteome</keyword>
<dbReference type="AlphaFoldDB" id="A0A1M5Z5A7"/>
<dbReference type="Proteomes" id="UP000184226">
    <property type="component" value="Unassembled WGS sequence"/>
</dbReference>
<name>A0A1M5Z5A7_9BURK</name>
<dbReference type="GO" id="GO:0006935">
    <property type="term" value="P:chemotaxis"/>
    <property type="evidence" value="ECO:0007669"/>
    <property type="project" value="UniProtKB-KW"/>
</dbReference>
<feature type="region of interest" description="Disordered" evidence="8">
    <location>
        <begin position="1"/>
        <end position="49"/>
    </location>
</feature>
<feature type="compositionally biased region" description="Low complexity" evidence="8">
    <location>
        <begin position="27"/>
        <end position="40"/>
    </location>
</feature>
<keyword evidence="4" id="KW-1003">Cell membrane</keyword>
<proteinExistence type="inferred from homology"/>
<gene>
    <name evidence="10" type="ORF">SAMN04488135_11269</name>
</gene>